<dbReference type="PROSITE" id="PS51257">
    <property type="entry name" value="PROKAR_LIPOPROTEIN"/>
    <property type="match status" value="1"/>
</dbReference>
<sequence>MKFKQLNPSFYILLICIVIVGCIQSGKANQTEKKFQKEKGFTIEGQILAAEENYKLLVNSARQANNIPRTLEDNAIKWINNGFDWTEGFFPGSLWYMYELTNNDKWKKEAIYFQELNFDDRFASSHDLGFVFQCSYGNSFRLTKAKQNKRALIDASNALIDRFSEAVGCIKSWDVDSGWQKQRDWQYPVIIDNMMNLELLFETSLLTGEDKYKNIAISHANMTLKNHFRENNSSYHVVDYDSISGKIRSKQTAQGYAHNSSWARGQAWGLYGFTVSYRYTKNPEYLTQAKKIADYILSNPTISKENIPYWDYNAPNIPNEPKDVSAAAIVASALIELSQYSDKKYLDKAKDIIETLSTDTYFVESGTNGNFLLKHSVGSIPHGAEIDVPLNYADYYYLESLVRLRKL</sequence>
<keyword evidence="1 3" id="KW-0378">Hydrolase</keyword>
<dbReference type="PANTHER" id="PTHR36845:SF1">
    <property type="entry name" value="HYDROLASE, PUTATIVE (AFU_ORTHOLOGUE AFUA_7G05090)-RELATED"/>
    <property type="match status" value="1"/>
</dbReference>
<dbReference type="RefSeq" id="WP_169674071.1">
    <property type="nucleotide sequence ID" value="NZ_JABBHF010000007.1"/>
</dbReference>
<keyword evidence="4" id="KW-1185">Reference proteome</keyword>
<accession>A0ABX1RXT2</accession>
<gene>
    <name evidence="3" type="ORF">HHX25_12775</name>
</gene>
<protein>
    <submittedName>
        <fullName evidence="3">Glucuronyl hydrolase</fullName>
    </submittedName>
</protein>
<organism evidence="3 4">
    <name type="scientific">Flavivirga algicola</name>
    <dbReference type="NCBI Taxonomy" id="2729136"/>
    <lineage>
        <taxon>Bacteria</taxon>
        <taxon>Pseudomonadati</taxon>
        <taxon>Bacteroidota</taxon>
        <taxon>Flavobacteriia</taxon>
        <taxon>Flavobacteriales</taxon>
        <taxon>Flavobacteriaceae</taxon>
        <taxon>Flavivirga</taxon>
    </lineage>
</organism>
<dbReference type="Gene3D" id="1.50.10.10">
    <property type="match status" value="1"/>
</dbReference>
<evidence type="ECO:0000313" key="3">
    <source>
        <dbReference type="EMBL" id="NMH88381.1"/>
    </source>
</evidence>
<evidence type="ECO:0000256" key="2">
    <source>
        <dbReference type="ARBA" id="ARBA00038358"/>
    </source>
</evidence>
<comment type="similarity">
    <text evidence="2">Belongs to the glycosyl hydrolase 88 family.</text>
</comment>
<dbReference type="InterPro" id="IPR010905">
    <property type="entry name" value="Glyco_hydro_88"/>
</dbReference>
<dbReference type="PANTHER" id="PTHR36845">
    <property type="entry name" value="HYDROLASE, PUTATIVE (AFU_ORTHOLOGUE AFUA_7G05090)-RELATED"/>
    <property type="match status" value="1"/>
</dbReference>
<dbReference type="InterPro" id="IPR052369">
    <property type="entry name" value="UG_Glycosaminoglycan_Hydrolase"/>
</dbReference>
<dbReference type="GO" id="GO:0016787">
    <property type="term" value="F:hydrolase activity"/>
    <property type="evidence" value="ECO:0007669"/>
    <property type="project" value="UniProtKB-KW"/>
</dbReference>
<proteinExistence type="inferred from homology"/>
<dbReference type="InterPro" id="IPR012341">
    <property type="entry name" value="6hp_glycosidase-like_sf"/>
</dbReference>
<evidence type="ECO:0000256" key="1">
    <source>
        <dbReference type="ARBA" id="ARBA00022801"/>
    </source>
</evidence>
<name>A0ABX1RXT2_9FLAO</name>
<reference evidence="3 4" key="1">
    <citation type="submission" date="2020-04" db="EMBL/GenBank/DDBJ databases">
        <title>A Flavivirga sp. nov.</title>
        <authorList>
            <person name="Sun X."/>
        </authorList>
    </citation>
    <scope>NUCLEOTIDE SEQUENCE [LARGE SCALE GENOMIC DNA]</scope>
    <source>
        <strain evidence="3 4">Y03</strain>
    </source>
</reference>
<dbReference type="Proteomes" id="UP000746690">
    <property type="component" value="Unassembled WGS sequence"/>
</dbReference>
<dbReference type="SUPFAM" id="SSF48208">
    <property type="entry name" value="Six-hairpin glycosidases"/>
    <property type="match status" value="1"/>
</dbReference>
<dbReference type="InterPro" id="IPR008928">
    <property type="entry name" value="6-hairpin_glycosidase_sf"/>
</dbReference>
<dbReference type="Pfam" id="PF07470">
    <property type="entry name" value="Glyco_hydro_88"/>
    <property type="match status" value="1"/>
</dbReference>
<dbReference type="EMBL" id="JABBHF010000007">
    <property type="protein sequence ID" value="NMH88381.1"/>
    <property type="molecule type" value="Genomic_DNA"/>
</dbReference>
<evidence type="ECO:0000313" key="4">
    <source>
        <dbReference type="Proteomes" id="UP000746690"/>
    </source>
</evidence>
<comment type="caution">
    <text evidence="3">The sequence shown here is derived from an EMBL/GenBank/DDBJ whole genome shotgun (WGS) entry which is preliminary data.</text>
</comment>